<reference evidence="1 2" key="1">
    <citation type="journal article" date="2019" name="Commun. Biol.">
        <title>The bagworm genome reveals a unique fibroin gene that provides high tensile strength.</title>
        <authorList>
            <person name="Kono N."/>
            <person name="Nakamura H."/>
            <person name="Ohtoshi R."/>
            <person name="Tomita M."/>
            <person name="Numata K."/>
            <person name="Arakawa K."/>
        </authorList>
    </citation>
    <scope>NUCLEOTIDE SEQUENCE [LARGE SCALE GENOMIC DNA]</scope>
</reference>
<name>A0A4C1VS68_EUMVA</name>
<dbReference type="InterPro" id="IPR052709">
    <property type="entry name" value="Transposase-MT_Hybrid"/>
</dbReference>
<evidence type="ECO:0000313" key="2">
    <source>
        <dbReference type="Proteomes" id="UP000299102"/>
    </source>
</evidence>
<evidence type="ECO:0000313" key="1">
    <source>
        <dbReference type="EMBL" id="GBP41202.1"/>
    </source>
</evidence>
<dbReference type="PANTHER" id="PTHR46060:SF1">
    <property type="entry name" value="MARINER MOS1 TRANSPOSASE-LIKE PROTEIN"/>
    <property type="match status" value="1"/>
</dbReference>
<dbReference type="Gene3D" id="3.30.420.10">
    <property type="entry name" value="Ribonuclease H-like superfamily/Ribonuclease H"/>
    <property type="match status" value="1"/>
</dbReference>
<dbReference type="EMBL" id="BGZK01000395">
    <property type="protein sequence ID" value="GBP41202.1"/>
    <property type="molecule type" value="Genomic_DNA"/>
</dbReference>
<protein>
    <recommendedName>
        <fullName evidence="3">Mariner Mos1 transposase</fullName>
    </recommendedName>
</protein>
<sequence length="154" mass="17986">MQNRHVTYREIKASLSISMTIIHKILHENLAAKKNYSRWIPYSLSIDQKRIVSIGAKNDKKYNHSALKAVNNIYTGDESWIYAYDPETKQQSTVWVPNPTFQKYFEGNGCLFFGINGHVVIVPLKNRKTVNSEWCTTIYLPEVFEEIRKNNRQC</sequence>
<dbReference type="Proteomes" id="UP000299102">
    <property type="component" value="Unassembled WGS sequence"/>
</dbReference>
<dbReference type="GO" id="GO:0003676">
    <property type="term" value="F:nucleic acid binding"/>
    <property type="evidence" value="ECO:0007669"/>
    <property type="project" value="InterPro"/>
</dbReference>
<dbReference type="OrthoDB" id="10017160at2759"/>
<evidence type="ECO:0008006" key="3">
    <source>
        <dbReference type="Google" id="ProtNLM"/>
    </source>
</evidence>
<organism evidence="1 2">
    <name type="scientific">Eumeta variegata</name>
    <name type="common">Bagworm moth</name>
    <name type="synonym">Eumeta japonica</name>
    <dbReference type="NCBI Taxonomy" id="151549"/>
    <lineage>
        <taxon>Eukaryota</taxon>
        <taxon>Metazoa</taxon>
        <taxon>Ecdysozoa</taxon>
        <taxon>Arthropoda</taxon>
        <taxon>Hexapoda</taxon>
        <taxon>Insecta</taxon>
        <taxon>Pterygota</taxon>
        <taxon>Neoptera</taxon>
        <taxon>Endopterygota</taxon>
        <taxon>Lepidoptera</taxon>
        <taxon>Glossata</taxon>
        <taxon>Ditrysia</taxon>
        <taxon>Tineoidea</taxon>
        <taxon>Psychidae</taxon>
        <taxon>Oiketicinae</taxon>
        <taxon>Eumeta</taxon>
    </lineage>
</organism>
<dbReference type="AlphaFoldDB" id="A0A4C1VS68"/>
<dbReference type="PANTHER" id="PTHR46060">
    <property type="entry name" value="MARINER MOS1 TRANSPOSASE-LIKE PROTEIN"/>
    <property type="match status" value="1"/>
</dbReference>
<keyword evidence="2" id="KW-1185">Reference proteome</keyword>
<comment type="caution">
    <text evidence="1">The sequence shown here is derived from an EMBL/GenBank/DDBJ whole genome shotgun (WGS) entry which is preliminary data.</text>
</comment>
<dbReference type="STRING" id="151549.A0A4C1VS68"/>
<proteinExistence type="predicted"/>
<dbReference type="InterPro" id="IPR036397">
    <property type="entry name" value="RNaseH_sf"/>
</dbReference>
<accession>A0A4C1VS68</accession>
<gene>
    <name evidence="1" type="ORF">EVAR_30640_1</name>
</gene>